<comment type="caution">
    <text evidence="11">The sequence shown here is derived from an EMBL/GenBank/DDBJ whole genome shotgun (WGS) entry which is preliminary data.</text>
</comment>
<evidence type="ECO:0000256" key="6">
    <source>
        <dbReference type="ARBA" id="ARBA00022786"/>
    </source>
</evidence>
<organism evidence="11 12">
    <name type="scientific">Mycteria americana</name>
    <name type="common">Wood stork</name>
    <dbReference type="NCBI Taxonomy" id="33587"/>
    <lineage>
        <taxon>Eukaryota</taxon>
        <taxon>Metazoa</taxon>
        <taxon>Chordata</taxon>
        <taxon>Craniata</taxon>
        <taxon>Vertebrata</taxon>
        <taxon>Euteleostomi</taxon>
        <taxon>Archelosauria</taxon>
        <taxon>Archosauria</taxon>
        <taxon>Dinosauria</taxon>
        <taxon>Saurischia</taxon>
        <taxon>Theropoda</taxon>
        <taxon>Coelurosauria</taxon>
        <taxon>Aves</taxon>
        <taxon>Neognathae</taxon>
        <taxon>Neoaves</taxon>
        <taxon>Aequornithes</taxon>
        <taxon>Ciconiiformes</taxon>
        <taxon>Ciconiidae</taxon>
        <taxon>Mycteria</taxon>
    </lineage>
</organism>
<feature type="compositionally biased region" description="Polar residues" evidence="9">
    <location>
        <begin position="1050"/>
        <end position="1068"/>
    </location>
</feature>
<sequence>MREPRPGSKVASVPCIGEPRTGGSTAEAALPVRAQRGRITFPELLAALPVPGAGAEISLGQGWSPGVALPEQRLSAKSATSTAAPGGLPLDSALAAGAAAPVTRVPRARAPASALHTHPCEAVAVSEWVAGGRGRPCPYLARTQASGADVTAATVTRAGARPQKGTLGSGRASGRPGEVRRGQGMDGACAGLPREEGGPTPRGSRPVLQAHPRLASPSPAPCFSLRVSRGAFGGDTPALLGQGLSKCSPLTCAMSARKRQAPDSMEQGESKVSLPRPGRGRVGVVSVGPRAVAGGGRSSPTAPGQGPSFPQQAGPRLGTGHLLGRPCLQCPLPLQGLQPCPSASWAGTEQALGGNPSGTRPPAPQRCSFPLPFALSPPACMLCRRAEADPDIYGEKLEKQGICAHVFCLFFANKLFQQPVKEIGLMGFLPEDIRRTIARAAQKHCFVCGESGATITCWETGCDRSFHLPCAVEGGCVSQFLPQYRSFCWEHRPEQAVEAAPEENTTCLICLELVGDRKSYSTMVCPACKHAWFHRGCIQVGVLLPGSQDKTGERKRCAVPGPAPAVLALRCPVPPGFRFTEELETGQGGKSKDALRPPYAGAAGAHQVSFLHQTAIMGEQPHICRTKPWQLLLCCSCAAEGTHRRCSYSRNSTARWECDGCAGLGTGKRQSIRVPLGSGCPGWAWQSLSAPGGLGPPLWPILPQGLGGRALDPPASVTASSASSELAGPSTASQSGSGPSRGSPAPETSSPSPSSHAASGQSLASPAPETSSPSTGSQAASGQSVVSLAPETSSPSAASQSGSGPSRGSPTPETTSPSTSSHAASGQPLASPAPETSSPSSGSQAASGLSHSSPAPETSSPSAVSPSGSGPSHGSPTPETSSPSTGSQAALGPSRGSPVLEGSSCSSPSGPDRMRNRSRLNRRAQTPYSRPSRRRDSSHAPAPSAESSTPSQAALGLSHGCPVPETSSPSTASQLPSGSSYGSPALQGSLRSSPPGPERVRDRSRLQRRAQTPYSRPSSRRESSRAPAPSAESSTPSQAALGPSHGSPVPETSSLSTASQLPSGSSCGSPALESGRRSSSPGPVRMRDRSRLQRRAQTPYSRPGGRRGTSRAPSPSAGPDPPPPAQ</sequence>
<evidence type="ECO:0000313" key="12">
    <source>
        <dbReference type="Proteomes" id="UP001333110"/>
    </source>
</evidence>
<dbReference type="EMBL" id="JAUNZN010000010">
    <property type="protein sequence ID" value="KAK4815095.1"/>
    <property type="molecule type" value="Genomic_DNA"/>
</dbReference>
<dbReference type="InterPro" id="IPR013083">
    <property type="entry name" value="Znf_RING/FYVE/PHD"/>
</dbReference>
<dbReference type="InterPro" id="IPR011011">
    <property type="entry name" value="Znf_FYVE_PHD"/>
</dbReference>
<evidence type="ECO:0000256" key="5">
    <source>
        <dbReference type="ARBA" id="ARBA00022771"/>
    </source>
</evidence>
<dbReference type="InterPro" id="IPR034732">
    <property type="entry name" value="EPHD"/>
</dbReference>
<dbReference type="InterPro" id="IPR051188">
    <property type="entry name" value="PHD-type_Zinc_Finger"/>
</dbReference>
<dbReference type="CDD" id="cd15669">
    <property type="entry name" value="ePHD_PHF7_G2E3_like"/>
    <property type="match status" value="1"/>
</dbReference>
<evidence type="ECO:0000256" key="1">
    <source>
        <dbReference type="ARBA" id="ARBA00004123"/>
    </source>
</evidence>
<comment type="pathway">
    <text evidence="2">Protein modification; protein ubiquitination.</text>
</comment>
<evidence type="ECO:0000256" key="7">
    <source>
        <dbReference type="ARBA" id="ARBA00022833"/>
    </source>
</evidence>
<feature type="region of interest" description="Disordered" evidence="9">
    <location>
        <begin position="710"/>
        <end position="1126"/>
    </location>
</feature>
<evidence type="ECO:0000256" key="4">
    <source>
        <dbReference type="ARBA" id="ARBA00022723"/>
    </source>
</evidence>
<keyword evidence="5" id="KW-0863">Zinc-finger</keyword>
<keyword evidence="7" id="KW-0862">Zinc</keyword>
<feature type="region of interest" description="Disordered" evidence="9">
    <location>
        <begin position="1"/>
        <end position="24"/>
    </location>
</feature>
<keyword evidence="8" id="KW-0539">Nucleus</keyword>
<feature type="compositionally biased region" description="Low complexity" evidence="9">
    <location>
        <begin position="282"/>
        <end position="292"/>
    </location>
</feature>
<dbReference type="GO" id="GO:0005634">
    <property type="term" value="C:nucleus"/>
    <property type="evidence" value="ECO:0007669"/>
    <property type="project" value="TreeGrafter"/>
</dbReference>
<reference evidence="11 12" key="1">
    <citation type="journal article" date="2023" name="J. Hered.">
        <title>Chromosome-level genome of the wood stork (Mycteria americana) provides insight into avian chromosome evolution.</title>
        <authorList>
            <person name="Flamio R. Jr."/>
            <person name="Ramstad K.M."/>
        </authorList>
    </citation>
    <scope>NUCLEOTIDE SEQUENCE [LARGE SCALE GENOMIC DNA]</scope>
    <source>
        <strain evidence="11">JAX WOST 10</strain>
    </source>
</reference>
<evidence type="ECO:0000256" key="2">
    <source>
        <dbReference type="ARBA" id="ARBA00004906"/>
    </source>
</evidence>
<evidence type="ECO:0000256" key="8">
    <source>
        <dbReference type="ARBA" id="ARBA00023242"/>
    </source>
</evidence>
<feature type="compositionally biased region" description="Low complexity" evidence="9">
    <location>
        <begin position="787"/>
        <end position="887"/>
    </location>
</feature>
<dbReference type="AlphaFoldDB" id="A0AAN7NGD3"/>
<name>A0AAN7NGD3_MYCAM</name>
<evidence type="ECO:0000313" key="11">
    <source>
        <dbReference type="EMBL" id="KAK4815095.1"/>
    </source>
</evidence>
<dbReference type="InterPro" id="IPR042013">
    <property type="entry name" value="PHF7/G2E3_ePHD"/>
</dbReference>
<comment type="subcellular location">
    <subcellularLocation>
        <location evidence="1">Nucleus</location>
    </subcellularLocation>
</comment>
<dbReference type="SUPFAM" id="SSF57903">
    <property type="entry name" value="FYVE/PHD zinc finger"/>
    <property type="match status" value="1"/>
</dbReference>
<feature type="compositionally biased region" description="Pro residues" evidence="9">
    <location>
        <begin position="1116"/>
        <end position="1126"/>
    </location>
</feature>
<gene>
    <name evidence="11" type="ORF">QYF61_015578</name>
</gene>
<dbReference type="InterPro" id="IPR059102">
    <property type="entry name" value="PHD_PHF7/G2E3-like"/>
</dbReference>
<dbReference type="InterPro" id="IPR001965">
    <property type="entry name" value="Znf_PHD"/>
</dbReference>
<evidence type="ECO:0000259" key="10">
    <source>
        <dbReference type="PROSITE" id="PS51805"/>
    </source>
</evidence>
<feature type="domain" description="PHD-type" evidence="10">
    <location>
        <begin position="377"/>
        <end position="492"/>
    </location>
</feature>
<dbReference type="Pfam" id="PF13771">
    <property type="entry name" value="zf-HC5HC2H"/>
    <property type="match status" value="1"/>
</dbReference>
<dbReference type="Proteomes" id="UP001333110">
    <property type="component" value="Unassembled WGS sequence"/>
</dbReference>
<accession>A0AAN7NGD3</accession>
<dbReference type="PANTHER" id="PTHR12420:SF47">
    <property type="entry name" value="PHD FINGER PROTEIN 7"/>
    <property type="match status" value="1"/>
</dbReference>
<feature type="compositionally biased region" description="Low complexity" evidence="9">
    <location>
        <begin position="939"/>
        <end position="954"/>
    </location>
</feature>
<proteinExistence type="predicted"/>
<protein>
    <recommendedName>
        <fullName evidence="10">PHD-type domain-containing protein</fullName>
    </recommendedName>
</protein>
<feature type="compositionally biased region" description="Low complexity" evidence="9">
    <location>
        <begin position="1025"/>
        <end position="1040"/>
    </location>
</feature>
<dbReference type="Pfam" id="PF26054">
    <property type="entry name" value="PHD_G2E3"/>
    <property type="match status" value="1"/>
</dbReference>
<feature type="compositionally biased region" description="Low complexity" evidence="9">
    <location>
        <begin position="715"/>
        <end position="724"/>
    </location>
</feature>
<evidence type="ECO:0000256" key="9">
    <source>
        <dbReference type="SAM" id="MobiDB-lite"/>
    </source>
</evidence>
<keyword evidence="4" id="KW-0479">Metal-binding</keyword>
<dbReference type="PANTHER" id="PTHR12420">
    <property type="entry name" value="PHD FINGER PROTEIN"/>
    <property type="match status" value="1"/>
</dbReference>
<evidence type="ECO:0000256" key="3">
    <source>
        <dbReference type="ARBA" id="ARBA00022679"/>
    </source>
</evidence>
<dbReference type="GO" id="GO:0008270">
    <property type="term" value="F:zinc ion binding"/>
    <property type="evidence" value="ECO:0007669"/>
    <property type="project" value="UniProtKB-KW"/>
</dbReference>
<dbReference type="Gene3D" id="3.30.40.10">
    <property type="entry name" value="Zinc/RING finger domain, C3HC4 (zinc finger)"/>
    <property type="match status" value="2"/>
</dbReference>
<keyword evidence="3" id="KW-0808">Transferase</keyword>
<keyword evidence="6" id="KW-0833">Ubl conjugation pathway</keyword>
<dbReference type="PROSITE" id="PS51805">
    <property type="entry name" value="EPHD"/>
    <property type="match status" value="1"/>
</dbReference>
<dbReference type="CDD" id="cd16448">
    <property type="entry name" value="RING-H2"/>
    <property type="match status" value="1"/>
</dbReference>
<keyword evidence="12" id="KW-1185">Reference proteome</keyword>
<feature type="compositionally biased region" description="Low complexity" evidence="9">
    <location>
        <begin position="733"/>
        <end position="777"/>
    </location>
</feature>
<feature type="region of interest" description="Disordered" evidence="9">
    <location>
        <begin position="258"/>
        <end position="316"/>
    </location>
</feature>
<feature type="compositionally biased region" description="Polar residues" evidence="9">
    <location>
        <begin position="965"/>
        <end position="982"/>
    </location>
</feature>
<dbReference type="SMART" id="SM00249">
    <property type="entry name" value="PHD"/>
    <property type="match status" value="2"/>
</dbReference>
<feature type="region of interest" description="Disordered" evidence="9">
    <location>
        <begin position="157"/>
        <end position="205"/>
    </location>
</feature>